<reference evidence="6" key="1">
    <citation type="submission" date="2020-05" db="EMBL/GenBank/DDBJ databases">
        <authorList>
            <person name="Chiriac C."/>
            <person name="Salcher M."/>
            <person name="Ghai R."/>
            <person name="Kavagutti S V."/>
        </authorList>
    </citation>
    <scope>NUCLEOTIDE SEQUENCE</scope>
</reference>
<evidence type="ECO:0000313" key="6">
    <source>
        <dbReference type="EMBL" id="CAB4975999.1"/>
    </source>
</evidence>
<dbReference type="PANTHER" id="PTHR42909">
    <property type="entry name" value="ZGC:136858"/>
    <property type="match status" value="1"/>
</dbReference>
<dbReference type="InterPro" id="IPR007342">
    <property type="entry name" value="PsuG"/>
</dbReference>
<dbReference type="GO" id="GO:0004730">
    <property type="term" value="F:pseudouridylate synthase activity"/>
    <property type="evidence" value="ECO:0007669"/>
    <property type="project" value="InterPro"/>
</dbReference>
<sequence length="302" mass="31283">MAIRVSEEVRQALHDGTAVVALESTIVAHGMPVPTNIETALAVERIIRDGGATPASVGIINGDIVCGLSASELDFLAHAEKVIKAQERDLARAVRDGSSGAATVGATLFVAATCGITTLVTGGIGGVAPDFGDSFDISADLLAVGNYPCITVASGTKAFMDTAATLEYFETHGVPVAAWNTSEFPWFYSIESGCRIEWNVETAEDVVGTFLADQQLRGPRGMFLGVPLAPEEALDAGVTRAAIDEALSRARADGVTGKAITPYLLSTIFEVTEGASLKANVALIKNNAQVGTRIALALCASS</sequence>
<dbReference type="SUPFAM" id="SSF110581">
    <property type="entry name" value="Indigoidine synthase A-like"/>
    <property type="match status" value="1"/>
</dbReference>
<keyword evidence="5" id="KW-0326">Glycosidase</keyword>
<gene>
    <name evidence="6" type="ORF">UFOPK3772_03689</name>
</gene>
<organism evidence="6">
    <name type="scientific">freshwater metagenome</name>
    <dbReference type="NCBI Taxonomy" id="449393"/>
    <lineage>
        <taxon>unclassified sequences</taxon>
        <taxon>metagenomes</taxon>
        <taxon>ecological metagenomes</taxon>
    </lineage>
</organism>
<name>A0A6J7MBW6_9ZZZZ</name>
<evidence type="ECO:0000256" key="2">
    <source>
        <dbReference type="ARBA" id="ARBA00022801"/>
    </source>
</evidence>
<dbReference type="Pfam" id="PF04227">
    <property type="entry name" value="Indigoidine_A"/>
    <property type="match status" value="1"/>
</dbReference>
<dbReference type="EMBL" id="CAFBNE010000266">
    <property type="protein sequence ID" value="CAB4975999.1"/>
    <property type="molecule type" value="Genomic_DNA"/>
</dbReference>
<dbReference type="GO" id="GO:0016798">
    <property type="term" value="F:hydrolase activity, acting on glycosyl bonds"/>
    <property type="evidence" value="ECO:0007669"/>
    <property type="project" value="UniProtKB-KW"/>
</dbReference>
<dbReference type="HAMAP" id="MF_01876">
    <property type="entry name" value="PsiMP_glycosidase"/>
    <property type="match status" value="1"/>
</dbReference>
<evidence type="ECO:0000256" key="3">
    <source>
        <dbReference type="ARBA" id="ARBA00023211"/>
    </source>
</evidence>
<dbReference type="InterPro" id="IPR022830">
    <property type="entry name" value="Indigdn_synthA-like"/>
</dbReference>
<dbReference type="PANTHER" id="PTHR42909:SF1">
    <property type="entry name" value="CARBOHYDRATE KINASE PFKB DOMAIN-CONTAINING PROTEIN"/>
    <property type="match status" value="1"/>
</dbReference>
<dbReference type="GO" id="GO:0005737">
    <property type="term" value="C:cytoplasm"/>
    <property type="evidence" value="ECO:0007669"/>
    <property type="project" value="TreeGrafter"/>
</dbReference>
<accession>A0A6J7MBW6</accession>
<keyword evidence="2" id="KW-0378">Hydrolase</keyword>
<dbReference type="GO" id="GO:0046872">
    <property type="term" value="F:metal ion binding"/>
    <property type="evidence" value="ECO:0007669"/>
    <property type="project" value="UniProtKB-KW"/>
</dbReference>
<protein>
    <submittedName>
        <fullName evidence="6">Unannotated protein</fullName>
    </submittedName>
</protein>
<dbReference type="Gene3D" id="3.40.1790.10">
    <property type="entry name" value="Indigoidine synthase domain"/>
    <property type="match status" value="1"/>
</dbReference>
<dbReference type="AlphaFoldDB" id="A0A6J7MBW6"/>
<evidence type="ECO:0000256" key="4">
    <source>
        <dbReference type="ARBA" id="ARBA00023239"/>
    </source>
</evidence>
<evidence type="ECO:0000256" key="1">
    <source>
        <dbReference type="ARBA" id="ARBA00022723"/>
    </source>
</evidence>
<evidence type="ECO:0000256" key="5">
    <source>
        <dbReference type="ARBA" id="ARBA00023295"/>
    </source>
</evidence>
<proteinExistence type="inferred from homology"/>
<keyword evidence="3" id="KW-0464">Manganese</keyword>
<keyword evidence="4" id="KW-0456">Lyase</keyword>
<keyword evidence="1" id="KW-0479">Metal-binding</keyword>